<dbReference type="EMBL" id="CP137080">
    <property type="protein sequence ID" value="WOQ69150.1"/>
    <property type="molecule type" value="Genomic_DNA"/>
</dbReference>
<dbReference type="Proteomes" id="UP001329313">
    <property type="component" value="Chromosome"/>
</dbReference>
<dbReference type="InterPro" id="IPR045931">
    <property type="entry name" value="DUF6350"/>
</dbReference>
<protein>
    <submittedName>
        <fullName evidence="2">DUF6350 family protein</fullName>
    </submittedName>
</protein>
<accession>A0AAU0MG34</accession>
<evidence type="ECO:0000313" key="3">
    <source>
        <dbReference type="Proteomes" id="UP001329313"/>
    </source>
</evidence>
<gene>
    <name evidence="2" type="ORF">RYJ27_10650</name>
</gene>
<feature type="transmembrane region" description="Helical" evidence="1">
    <location>
        <begin position="352"/>
        <end position="377"/>
    </location>
</feature>
<evidence type="ECO:0000313" key="2">
    <source>
        <dbReference type="EMBL" id="WOQ69150.1"/>
    </source>
</evidence>
<reference evidence="2 3" key="1">
    <citation type="submission" date="2023-10" db="EMBL/GenBank/DDBJ databases">
        <title>Y20.</title>
        <authorList>
            <person name="Zhang G."/>
            <person name="Ding Y."/>
        </authorList>
    </citation>
    <scope>NUCLEOTIDE SEQUENCE [LARGE SCALE GENOMIC DNA]</scope>
    <source>
        <strain evidence="2 3">Y20</strain>
    </source>
</reference>
<keyword evidence="1" id="KW-1133">Transmembrane helix</keyword>
<dbReference type="AlphaFoldDB" id="A0AAU0MG34"/>
<evidence type="ECO:0000256" key="1">
    <source>
        <dbReference type="SAM" id="Phobius"/>
    </source>
</evidence>
<organism evidence="2 3">
    <name type="scientific">Microbacterium limosum</name>
    <dbReference type="NCBI Taxonomy" id="3079935"/>
    <lineage>
        <taxon>Bacteria</taxon>
        <taxon>Bacillati</taxon>
        <taxon>Actinomycetota</taxon>
        <taxon>Actinomycetes</taxon>
        <taxon>Micrococcales</taxon>
        <taxon>Microbacteriaceae</taxon>
        <taxon>Microbacterium</taxon>
    </lineage>
</organism>
<proteinExistence type="predicted"/>
<keyword evidence="3" id="KW-1185">Reference proteome</keyword>
<dbReference type="KEGG" id="mliy:RYJ27_10650"/>
<feature type="transmembrane region" description="Helical" evidence="1">
    <location>
        <begin position="147"/>
        <end position="167"/>
    </location>
</feature>
<dbReference type="RefSeq" id="WP_330170281.1">
    <property type="nucleotide sequence ID" value="NZ_CP137080.1"/>
</dbReference>
<feature type="transmembrane region" description="Helical" evidence="1">
    <location>
        <begin position="79"/>
        <end position="100"/>
    </location>
</feature>
<keyword evidence="1" id="KW-0472">Membrane</keyword>
<sequence>MNRVLVALLCALDAALQAAVGLAAIAAPLTLIWVFGSGGAADWGALWPATAAIWQLGHLVPQQITLPDELIVAGISPDAAGFVLSLAPLAVALASAVFGARSGARAARSGSWPSGLGAAAIVSTAASALVAVTSLNPVAQPVLWQAIVFPAAVYVAGVLLGALTIAWRDGDDGIVDRLRGVLDRRADPWPELPGIVARAGAISVLGLVGLGAVGLAVAVFASGADIIALYQAGNVDALGAGVLTLAQLAYVPTLVVWALAWVSGVGFWLGEGAPVSPAGTEAGLVPGIPVLGALPEVSSPWLLLVALLPVGVGAFAGWVARSDLAAILVVPRAARDSRRTHGTSGDPWGPRIAAALAIPAVTAAAAAGLAAAAHGAMGPGRLAEVGPHPGAVALAVGIEVLIGCAILLLSPRALTARPAAHERPAEHAAPH</sequence>
<feature type="transmembrane region" description="Helical" evidence="1">
    <location>
        <begin position="389"/>
        <end position="409"/>
    </location>
</feature>
<feature type="transmembrane region" description="Helical" evidence="1">
    <location>
        <begin position="195"/>
        <end position="221"/>
    </location>
</feature>
<dbReference type="Pfam" id="PF19877">
    <property type="entry name" value="DUF6350"/>
    <property type="match status" value="1"/>
</dbReference>
<feature type="transmembrane region" description="Helical" evidence="1">
    <location>
        <begin position="112"/>
        <end position="135"/>
    </location>
</feature>
<keyword evidence="1" id="KW-0812">Transmembrane</keyword>
<feature type="transmembrane region" description="Helical" evidence="1">
    <location>
        <begin position="301"/>
        <end position="331"/>
    </location>
</feature>
<name>A0AAU0MG34_9MICO</name>